<dbReference type="EMBL" id="BTSY01000003">
    <property type="protein sequence ID" value="GMT20609.1"/>
    <property type="molecule type" value="Genomic_DNA"/>
</dbReference>
<protein>
    <recommendedName>
        <fullName evidence="3">Peptidase S1 domain-containing protein</fullName>
    </recommendedName>
</protein>
<name>A0AAV5VQJ4_9BILA</name>
<organism evidence="4 5">
    <name type="scientific">Pristionchus fissidentatus</name>
    <dbReference type="NCBI Taxonomy" id="1538716"/>
    <lineage>
        <taxon>Eukaryota</taxon>
        <taxon>Metazoa</taxon>
        <taxon>Ecdysozoa</taxon>
        <taxon>Nematoda</taxon>
        <taxon>Chromadorea</taxon>
        <taxon>Rhabditida</taxon>
        <taxon>Rhabditina</taxon>
        <taxon>Diplogasteromorpha</taxon>
        <taxon>Diplogasteroidea</taxon>
        <taxon>Neodiplogasteridae</taxon>
        <taxon>Pristionchus</taxon>
    </lineage>
</organism>
<evidence type="ECO:0000313" key="5">
    <source>
        <dbReference type="Proteomes" id="UP001432322"/>
    </source>
</evidence>
<sequence>MRWSTQNIDITESHVCAGASGHGIANGDSGGPLMMKSSDNRWFQMGIVSFLNPFIPTRQDLLPGVYTNIQVF</sequence>
<reference evidence="4" key="1">
    <citation type="submission" date="2023-10" db="EMBL/GenBank/DDBJ databases">
        <title>Genome assembly of Pristionchus species.</title>
        <authorList>
            <person name="Yoshida K."/>
            <person name="Sommer R.J."/>
        </authorList>
    </citation>
    <scope>NUCLEOTIDE SEQUENCE</scope>
    <source>
        <strain evidence="4">RS5133</strain>
    </source>
</reference>
<evidence type="ECO:0000256" key="2">
    <source>
        <dbReference type="ARBA" id="ARBA00024195"/>
    </source>
</evidence>
<dbReference type="InterPro" id="IPR043504">
    <property type="entry name" value="Peptidase_S1_PA_chymotrypsin"/>
</dbReference>
<dbReference type="GO" id="GO:0004252">
    <property type="term" value="F:serine-type endopeptidase activity"/>
    <property type="evidence" value="ECO:0007669"/>
    <property type="project" value="InterPro"/>
</dbReference>
<dbReference type="InterPro" id="IPR051487">
    <property type="entry name" value="Ser/Thr_Proteases_Immune/Dev"/>
</dbReference>
<dbReference type="Pfam" id="PF00089">
    <property type="entry name" value="Trypsin"/>
    <property type="match status" value="1"/>
</dbReference>
<dbReference type="Gene3D" id="2.40.10.10">
    <property type="entry name" value="Trypsin-like serine proteases"/>
    <property type="match status" value="1"/>
</dbReference>
<dbReference type="Proteomes" id="UP001432322">
    <property type="component" value="Unassembled WGS sequence"/>
</dbReference>
<dbReference type="AlphaFoldDB" id="A0AAV5VQJ4"/>
<evidence type="ECO:0000313" key="4">
    <source>
        <dbReference type="EMBL" id="GMT20609.1"/>
    </source>
</evidence>
<keyword evidence="5" id="KW-1185">Reference proteome</keyword>
<dbReference type="InterPro" id="IPR009003">
    <property type="entry name" value="Peptidase_S1_PA"/>
</dbReference>
<dbReference type="PANTHER" id="PTHR24256">
    <property type="entry name" value="TRYPTASE-RELATED"/>
    <property type="match status" value="1"/>
</dbReference>
<comment type="caution">
    <text evidence="4">The sequence shown here is derived from an EMBL/GenBank/DDBJ whole genome shotgun (WGS) entry which is preliminary data.</text>
</comment>
<gene>
    <name evidence="4" type="ORF">PFISCL1PPCAC_11906</name>
</gene>
<comment type="similarity">
    <text evidence="2">Belongs to the peptidase S1 family. CLIP subfamily.</text>
</comment>
<feature type="domain" description="Peptidase S1" evidence="3">
    <location>
        <begin position="7"/>
        <end position="71"/>
    </location>
</feature>
<dbReference type="InterPro" id="IPR001254">
    <property type="entry name" value="Trypsin_dom"/>
</dbReference>
<evidence type="ECO:0000256" key="1">
    <source>
        <dbReference type="ARBA" id="ARBA00023157"/>
    </source>
</evidence>
<accession>A0AAV5VQJ4</accession>
<dbReference type="InterPro" id="IPR033116">
    <property type="entry name" value="TRYPSIN_SER"/>
</dbReference>
<dbReference type="GO" id="GO:0006508">
    <property type="term" value="P:proteolysis"/>
    <property type="evidence" value="ECO:0007669"/>
    <property type="project" value="InterPro"/>
</dbReference>
<dbReference type="SUPFAM" id="SSF50494">
    <property type="entry name" value="Trypsin-like serine proteases"/>
    <property type="match status" value="1"/>
</dbReference>
<keyword evidence="1" id="KW-1015">Disulfide bond</keyword>
<evidence type="ECO:0000259" key="3">
    <source>
        <dbReference type="Pfam" id="PF00089"/>
    </source>
</evidence>
<dbReference type="PROSITE" id="PS00135">
    <property type="entry name" value="TRYPSIN_SER"/>
    <property type="match status" value="1"/>
</dbReference>
<proteinExistence type="inferred from homology"/>